<evidence type="ECO:0000313" key="2">
    <source>
        <dbReference type="Proteomes" id="UP001378188"/>
    </source>
</evidence>
<accession>A0AAW9RP89</accession>
<reference evidence="1 2" key="1">
    <citation type="submission" date="2024-02" db="EMBL/GenBank/DDBJ databases">
        <title>Genome analysis and characterization of Microbaculum marinisediminis sp. nov., isolated from marine sediment.</title>
        <authorList>
            <person name="Du Z.-J."/>
            <person name="Ye Y.-Q."/>
            <person name="Zhang Z.-R."/>
            <person name="Yuan S.-M."/>
            <person name="Zhang X.-Y."/>
        </authorList>
    </citation>
    <scope>NUCLEOTIDE SEQUENCE [LARGE SCALE GENOMIC DNA]</scope>
    <source>
        <strain evidence="1 2">SDUM1044001</strain>
    </source>
</reference>
<dbReference type="AlphaFoldDB" id="A0AAW9RP89"/>
<dbReference type="EMBL" id="JAZHOF010000010">
    <property type="protein sequence ID" value="MEJ8574157.1"/>
    <property type="molecule type" value="Genomic_DNA"/>
</dbReference>
<proteinExistence type="predicted"/>
<evidence type="ECO:0000313" key="1">
    <source>
        <dbReference type="EMBL" id="MEJ8574157.1"/>
    </source>
</evidence>
<sequence>MGQRLIWIAVVWAATLVAPGLAGADNAGRRIAILDGEVIAYGDGPPNWVVLRDTVLPAIFPRKVLTIKHFDVSAPDAAGAWINAATVAAFEPDLILAHWSAFKPPRGQDYCDITTNRKGQECAIRLLETLNDARGRDGSKAKIVIYSRKPNLCFTGTQNGFEAAVDKSSGGTPGRGLSPLLGTTGFMTMTPAPDRNVFSAAGVPSALLRLVRYLNCPAQNSLFGWDLTSGLCALGEPMEGDDCE</sequence>
<name>A0AAW9RP89_9HYPH</name>
<dbReference type="Proteomes" id="UP001378188">
    <property type="component" value="Unassembled WGS sequence"/>
</dbReference>
<protein>
    <submittedName>
        <fullName evidence="1">Uncharacterized protein</fullName>
    </submittedName>
</protein>
<keyword evidence="2" id="KW-1185">Reference proteome</keyword>
<organism evidence="1 2">
    <name type="scientific">Microbaculum marinum</name>
    <dbReference type="NCBI Taxonomy" id="1764581"/>
    <lineage>
        <taxon>Bacteria</taxon>
        <taxon>Pseudomonadati</taxon>
        <taxon>Pseudomonadota</taxon>
        <taxon>Alphaproteobacteria</taxon>
        <taxon>Hyphomicrobiales</taxon>
        <taxon>Tepidamorphaceae</taxon>
        <taxon>Microbaculum</taxon>
    </lineage>
</organism>
<dbReference type="RefSeq" id="WP_340331858.1">
    <property type="nucleotide sequence ID" value="NZ_JAZHOF010000010.1"/>
</dbReference>
<gene>
    <name evidence="1" type="ORF">V3328_21925</name>
</gene>
<comment type="caution">
    <text evidence="1">The sequence shown here is derived from an EMBL/GenBank/DDBJ whole genome shotgun (WGS) entry which is preliminary data.</text>
</comment>